<sequence>MGGKKRPAQLARVFALGLALAGAGAASAQPDGVRAQLVAVRHAVLASELAGKISSLPVREGQRFRQGETLVAYDCALHRARLERATQAEIAARKKLEVATQLDQLASISKADFEQARAGLAVARAESGVERAMVNRCAITAPFAGRVGETFVRAAEHVAEGKELMSIYDDSAFEVEAIVPSRWLAWLRPGYPMQVSVEETGQAYTAAVARIAGTVDPVSQSVKVIGRLDNGRAGQDGGTLLPGMSGVVRIEPPTAAPAGPVAAP</sequence>
<evidence type="ECO:0000313" key="3">
    <source>
        <dbReference type="EMBL" id="THF67242.1"/>
    </source>
</evidence>
<name>A0A4S4B3K8_9RHOO</name>
<dbReference type="GO" id="GO:0015562">
    <property type="term" value="F:efflux transmembrane transporter activity"/>
    <property type="evidence" value="ECO:0007669"/>
    <property type="project" value="TreeGrafter"/>
</dbReference>
<comment type="similarity">
    <text evidence="1">Belongs to the membrane fusion protein (MFP) (TC 8.A.1) family.</text>
</comment>
<evidence type="ECO:0000256" key="1">
    <source>
        <dbReference type="ARBA" id="ARBA00009477"/>
    </source>
</evidence>
<proteinExistence type="inferred from homology"/>
<dbReference type="PANTHER" id="PTHR30469">
    <property type="entry name" value="MULTIDRUG RESISTANCE PROTEIN MDTA"/>
    <property type="match status" value="1"/>
</dbReference>
<dbReference type="OrthoDB" id="9778796at2"/>
<dbReference type="PANTHER" id="PTHR30469:SF15">
    <property type="entry name" value="HLYD FAMILY OF SECRETION PROTEINS"/>
    <property type="match status" value="1"/>
</dbReference>
<protein>
    <submittedName>
        <fullName evidence="3">Efflux RND transporter periplasmic adaptor subunit</fullName>
    </submittedName>
</protein>
<dbReference type="Gene3D" id="2.40.50.100">
    <property type="match status" value="1"/>
</dbReference>
<accession>A0A4S4B3K8</accession>
<dbReference type="RefSeq" id="WP_136346651.1">
    <property type="nucleotide sequence ID" value="NZ_SSOC01000001.1"/>
</dbReference>
<dbReference type="SUPFAM" id="SSF111369">
    <property type="entry name" value="HlyD-like secretion proteins"/>
    <property type="match status" value="1"/>
</dbReference>
<evidence type="ECO:0000313" key="4">
    <source>
        <dbReference type="Proteomes" id="UP000308430"/>
    </source>
</evidence>
<dbReference type="Gene3D" id="2.40.30.170">
    <property type="match status" value="1"/>
</dbReference>
<dbReference type="NCBIfam" id="TIGR01730">
    <property type="entry name" value="RND_mfp"/>
    <property type="match status" value="1"/>
</dbReference>
<dbReference type="GO" id="GO:1990281">
    <property type="term" value="C:efflux pump complex"/>
    <property type="evidence" value="ECO:0007669"/>
    <property type="project" value="TreeGrafter"/>
</dbReference>
<dbReference type="Gene3D" id="1.10.287.470">
    <property type="entry name" value="Helix hairpin bin"/>
    <property type="match status" value="1"/>
</dbReference>
<keyword evidence="4" id="KW-1185">Reference proteome</keyword>
<feature type="chain" id="PRO_5020200346" evidence="2">
    <location>
        <begin position="29"/>
        <end position="264"/>
    </location>
</feature>
<reference evidence="3 4" key="1">
    <citation type="submission" date="2019-04" db="EMBL/GenBank/DDBJ databases">
        <title>Azoarcus nasutitermitis sp. nov. isolated from termite nest.</title>
        <authorList>
            <person name="Lin S.-Y."/>
            <person name="Hameed A."/>
            <person name="Hsu Y.-H."/>
            <person name="Young C.-C."/>
        </authorList>
    </citation>
    <scope>NUCLEOTIDE SEQUENCE [LARGE SCALE GENOMIC DNA]</scope>
    <source>
        <strain evidence="3 4">CC-YHH838</strain>
    </source>
</reference>
<evidence type="ECO:0000256" key="2">
    <source>
        <dbReference type="SAM" id="SignalP"/>
    </source>
</evidence>
<comment type="caution">
    <text evidence="3">The sequence shown here is derived from an EMBL/GenBank/DDBJ whole genome shotgun (WGS) entry which is preliminary data.</text>
</comment>
<dbReference type="Proteomes" id="UP000308430">
    <property type="component" value="Unassembled WGS sequence"/>
</dbReference>
<feature type="signal peptide" evidence="2">
    <location>
        <begin position="1"/>
        <end position="28"/>
    </location>
</feature>
<gene>
    <name evidence="3" type="ORF">E6C76_02360</name>
</gene>
<keyword evidence="2" id="KW-0732">Signal</keyword>
<organism evidence="3 4">
    <name type="scientific">Pseudothauera nasutitermitis</name>
    <dbReference type="NCBI Taxonomy" id="2565930"/>
    <lineage>
        <taxon>Bacteria</taxon>
        <taxon>Pseudomonadati</taxon>
        <taxon>Pseudomonadota</taxon>
        <taxon>Betaproteobacteria</taxon>
        <taxon>Rhodocyclales</taxon>
        <taxon>Zoogloeaceae</taxon>
        <taxon>Pseudothauera</taxon>
    </lineage>
</organism>
<dbReference type="InterPro" id="IPR006143">
    <property type="entry name" value="RND_pump_MFP"/>
</dbReference>
<dbReference type="AlphaFoldDB" id="A0A4S4B3K8"/>
<dbReference type="EMBL" id="SSOC01000001">
    <property type="protein sequence ID" value="THF67242.1"/>
    <property type="molecule type" value="Genomic_DNA"/>
</dbReference>